<gene>
    <name evidence="1" type="ORF">H9931_06030</name>
</gene>
<reference evidence="1" key="1">
    <citation type="journal article" date="2021" name="PeerJ">
        <title>Extensive microbial diversity within the chicken gut microbiome revealed by metagenomics and culture.</title>
        <authorList>
            <person name="Gilroy R."/>
            <person name="Ravi A."/>
            <person name="Getino M."/>
            <person name="Pursley I."/>
            <person name="Horton D.L."/>
            <person name="Alikhan N.F."/>
            <person name="Baker D."/>
            <person name="Gharbi K."/>
            <person name="Hall N."/>
            <person name="Watson M."/>
            <person name="Adriaenssens E.M."/>
            <person name="Foster-Nyarko E."/>
            <person name="Jarju S."/>
            <person name="Secka A."/>
            <person name="Antonio M."/>
            <person name="Oren A."/>
            <person name="Chaudhuri R.R."/>
            <person name="La Ragione R."/>
            <person name="Hildebrand F."/>
            <person name="Pallen M.J."/>
        </authorList>
    </citation>
    <scope>NUCLEOTIDE SEQUENCE</scope>
    <source>
        <strain evidence="1">CHK198-12963</strain>
    </source>
</reference>
<evidence type="ECO:0000313" key="2">
    <source>
        <dbReference type="Proteomes" id="UP000823863"/>
    </source>
</evidence>
<dbReference type="AlphaFoldDB" id="A0A9D2TF59"/>
<protein>
    <submittedName>
        <fullName evidence="1">Uncharacterized protein</fullName>
    </submittedName>
</protein>
<proteinExistence type="predicted"/>
<comment type="caution">
    <text evidence="1">The sequence shown here is derived from an EMBL/GenBank/DDBJ whole genome shotgun (WGS) entry which is preliminary data.</text>
</comment>
<accession>A0A9D2TF59</accession>
<sequence length="116" mass="13460">MEWKVKEGEPFPVGLGPDSPMERMRVPLYIRQGGQAMDRGLYRWELNRGQSFLTAVKGLASEERENTPEILVSSETLSLTEQEFFEWIQGKKRLEELEAEGGVPYWCYYIEENLLA</sequence>
<dbReference type="EMBL" id="DWWB01000030">
    <property type="protein sequence ID" value="HJC66267.1"/>
    <property type="molecule type" value="Genomic_DNA"/>
</dbReference>
<dbReference type="Proteomes" id="UP000823863">
    <property type="component" value="Unassembled WGS sequence"/>
</dbReference>
<name>A0A9D2TF59_9FIRM</name>
<evidence type="ECO:0000313" key="1">
    <source>
        <dbReference type="EMBL" id="HJC66267.1"/>
    </source>
</evidence>
<organism evidence="1 2">
    <name type="scientific">Candidatus Enterocloster excrementigallinarum</name>
    <dbReference type="NCBI Taxonomy" id="2838558"/>
    <lineage>
        <taxon>Bacteria</taxon>
        <taxon>Bacillati</taxon>
        <taxon>Bacillota</taxon>
        <taxon>Clostridia</taxon>
        <taxon>Lachnospirales</taxon>
        <taxon>Lachnospiraceae</taxon>
        <taxon>Enterocloster</taxon>
    </lineage>
</organism>
<reference evidence="1" key="2">
    <citation type="submission" date="2021-04" db="EMBL/GenBank/DDBJ databases">
        <authorList>
            <person name="Gilroy R."/>
        </authorList>
    </citation>
    <scope>NUCLEOTIDE SEQUENCE</scope>
    <source>
        <strain evidence="1">CHK198-12963</strain>
    </source>
</reference>